<sequence>MPKKACMLSVSPAIHIPPGLHSSAHLHLFSTPSPSPPYLGYDSVILCFMLEASPPLTLSLSPSRPLSLSLSLSLSGVGPSIVNVFARWGRRRLAPILMWECWSGP</sequence>
<reference evidence="2" key="1">
    <citation type="journal article" date="2017" name="Nat. Ecol. Evol.">
        <title>Genome expansion and lineage-specific genetic innovations in the forest pathogenic fungi Armillaria.</title>
        <authorList>
            <person name="Sipos G."/>
            <person name="Prasanna A.N."/>
            <person name="Walter M.C."/>
            <person name="O'Connor E."/>
            <person name="Balint B."/>
            <person name="Krizsan K."/>
            <person name="Kiss B."/>
            <person name="Hess J."/>
            <person name="Varga T."/>
            <person name="Slot J."/>
            <person name="Riley R."/>
            <person name="Boka B."/>
            <person name="Rigling D."/>
            <person name="Barry K."/>
            <person name="Lee J."/>
            <person name="Mihaltcheva S."/>
            <person name="LaButti K."/>
            <person name="Lipzen A."/>
            <person name="Waldron R."/>
            <person name="Moloney N.M."/>
            <person name="Sperisen C."/>
            <person name="Kredics L."/>
            <person name="Vagvoelgyi C."/>
            <person name="Patrignani A."/>
            <person name="Fitzpatrick D."/>
            <person name="Nagy I."/>
            <person name="Doyle S."/>
            <person name="Anderson J.B."/>
            <person name="Grigoriev I.V."/>
            <person name="Gueldener U."/>
            <person name="Muensterkoetter M."/>
            <person name="Nagy L.G."/>
        </authorList>
    </citation>
    <scope>NUCLEOTIDE SEQUENCE [LARGE SCALE GENOMIC DNA]</scope>
    <source>
        <strain evidence="2">C18/9</strain>
    </source>
</reference>
<dbReference type="EMBL" id="FUEG01000033">
    <property type="protein sequence ID" value="SJL16203.1"/>
    <property type="molecule type" value="Genomic_DNA"/>
</dbReference>
<gene>
    <name evidence="1" type="ORF">ARMOST_19722</name>
</gene>
<dbReference type="OrthoDB" id="10426242at2759"/>
<name>A0A284S5C7_ARMOS</name>
<dbReference type="Proteomes" id="UP000219338">
    <property type="component" value="Unassembled WGS sequence"/>
</dbReference>
<organism evidence="1 2">
    <name type="scientific">Armillaria ostoyae</name>
    <name type="common">Armillaria root rot fungus</name>
    <dbReference type="NCBI Taxonomy" id="47428"/>
    <lineage>
        <taxon>Eukaryota</taxon>
        <taxon>Fungi</taxon>
        <taxon>Dikarya</taxon>
        <taxon>Basidiomycota</taxon>
        <taxon>Agaricomycotina</taxon>
        <taxon>Agaricomycetes</taxon>
        <taxon>Agaricomycetidae</taxon>
        <taxon>Agaricales</taxon>
        <taxon>Marasmiineae</taxon>
        <taxon>Physalacriaceae</taxon>
        <taxon>Armillaria</taxon>
    </lineage>
</organism>
<protein>
    <submittedName>
        <fullName evidence="1">Uncharacterized protein</fullName>
    </submittedName>
</protein>
<evidence type="ECO:0000313" key="2">
    <source>
        <dbReference type="Proteomes" id="UP000219338"/>
    </source>
</evidence>
<keyword evidence="2" id="KW-1185">Reference proteome</keyword>
<accession>A0A284S5C7</accession>
<proteinExistence type="predicted"/>
<dbReference type="OMA" id="LAPILMW"/>
<dbReference type="AlphaFoldDB" id="A0A284S5C7"/>
<evidence type="ECO:0000313" key="1">
    <source>
        <dbReference type="EMBL" id="SJL16203.1"/>
    </source>
</evidence>